<evidence type="ECO:0000313" key="2">
    <source>
        <dbReference type="EMBL" id="TWO19836.1"/>
    </source>
</evidence>
<evidence type="ECO:0000259" key="1">
    <source>
        <dbReference type="Pfam" id="PF13175"/>
    </source>
</evidence>
<dbReference type="RefSeq" id="WP_147497448.1">
    <property type="nucleotide sequence ID" value="NZ_VOAP01000016.1"/>
</dbReference>
<dbReference type="CDD" id="cd00267">
    <property type="entry name" value="ABC_ATPase"/>
    <property type="match status" value="1"/>
</dbReference>
<comment type="caution">
    <text evidence="2">The sequence shown here is derived from an EMBL/GenBank/DDBJ whole genome shotgun (WGS) entry which is preliminary data.</text>
</comment>
<dbReference type="EMBL" id="VOAP01000016">
    <property type="protein sequence ID" value="TWO19836.1"/>
    <property type="molecule type" value="Genomic_DNA"/>
</dbReference>
<proteinExistence type="predicted"/>
<reference evidence="2 3" key="1">
    <citation type="submission" date="2019-07" db="EMBL/GenBank/DDBJ databases">
        <title>Rapid identification of Enteric Bacteria from Whole Genome Sequences (WGS) using Average Nucleotide Identity (ANI).</title>
        <authorList>
            <person name="Lane C."/>
        </authorList>
    </citation>
    <scope>NUCLEOTIDE SEQUENCE [LARGE SCALE GENOMIC DNA]</scope>
    <source>
        <strain evidence="2 3">D2411</strain>
    </source>
</reference>
<keyword evidence="2" id="KW-0067">ATP-binding</keyword>
<dbReference type="AlphaFoldDB" id="A0A562XDS0"/>
<sequence length="450" mass="51951">MKFMIENLGLLNQAEIEIGDLTILCGENNSGKTYAVYAFYGFWKFFSKNLGEFVSQHKNDFIQEDKTISIEKSKFIDICKHLVSDINKHYKDDLAKVLGGSADNYADTKFKSEFQILDIETIYNQENISLNIYEKDEKIIFDYFNEENIIMTQNKYLLLIYQTISQLICKPKNIEIISVERTGIDMFYNELNLNKNSLLAGLAQADEKTLIRDINNYMKTTMSRYPLPIIDNIETINDRTNITKEKSFISQNENREIVGLLWQIVGGKYIINESGIQFANGAKVKITSGCKSVDIQQTSSSVKSLFLLDLYIKYKAQKGDILIIDEPELNLHPRNQILLARLLVMLVNIGIKVFISTHSDYILREFSSCICLKNVSDENLKNLKEYNKQMQLDANKVRAYQTIKIKDVITTKSVKITQEDGIFMDTFNDIINEQNRTQDKIYEQILKSQS</sequence>
<organism evidence="2 3">
    <name type="scientific">Campylobacter hyointestinalis</name>
    <dbReference type="NCBI Taxonomy" id="198"/>
    <lineage>
        <taxon>Bacteria</taxon>
        <taxon>Pseudomonadati</taxon>
        <taxon>Campylobacterota</taxon>
        <taxon>Epsilonproteobacteria</taxon>
        <taxon>Campylobacterales</taxon>
        <taxon>Campylobacteraceae</taxon>
        <taxon>Campylobacter</taxon>
    </lineage>
</organism>
<dbReference type="InterPro" id="IPR051396">
    <property type="entry name" value="Bact_Antivir_Def_Nuclease"/>
</dbReference>
<dbReference type="Pfam" id="PF13175">
    <property type="entry name" value="AAA_15"/>
    <property type="match status" value="1"/>
</dbReference>
<protein>
    <submittedName>
        <fullName evidence="2">ATP-binding protein</fullName>
    </submittedName>
</protein>
<accession>A0A562XDS0</accession>
<gene>
    <name evidence="2" type="ORF">YZ82_07040</name>
</gene>
<dbReference type="SUPFAM" id="SSF52540">
    <property type="entry name" value="P-loop containing nucleoside triphosphate hydrolases"/>
    <property type="match status" value="1"/>
</dbReference>
<evidence type="ECO:0000313" key="3">
    <source>
        <dbReference type="Proteomes" id="UP000321812"/>
    </source>
</evidence>
<dbReference type="InterPro" id="IPR027417">
    <property type="entry name" value="P-loop_NTPase"/>
</dbReference>
<feature type="domain" description="Endonuclease GajA/Old nuclease/RecF-like AAA" evidence="1">
    <location>
        <begin position="2"/>
        <end position="362"/>
    </location>
</feature>
<dbReference type="InterPro" id="IPR041685">
    <property type="entry name" value="AAA_GajA/Old/RecF-like"/>
</dbReference>
<dbReference type="PANTHER" id="PTHR43581:SF4">
    <property type="entry name" value="ATP_GTP PHOSPHATASE"/>
    <property type="match status" value="1"/>
</dbReference>
<dbReference type="Proteomes" id="UP000321812">
    <property type="component" value="Unassembled WGS sequence"/>
</dbReference>
<name>A0A562XDS0_CAMHY</name>
<dbReference type="Gene3D" id="3.40.50.300">
    <property type="entry name" value="P-loop containing nucleotide triphosphate hydrolases"/>
    <property type="match status" value="1"/>
</dbReference>
<dbReference type="GO" id="GO:0005524">
    <property type="term" value="F:ATP binding"/>
    <property type="evidence" value="ECO:0007669"/>
    <property type="project" value="UniProtKB-KW"/>
</dbReference>
<keyword evidence="2" id="KW-0547">Nucleotide-binding</keyword>
<dbReference type="PANTHER" id="PTHR43581">
    <property type="entry name" value="ATP/GTP PHOSPHATASE"/>
    <property type="match status" value="1"/>
</dbReference>